<dbReference type="GO" id="GO:0003735">
    <property type="term" value="F:structural constituent of ribosome"/>
    <property type="evidence" value="ECO:0007669"/>
    <property type="project" value="InterPro"/>
</dbReference>
<keyword evidence="1" id="KW-1185">Reference proteome</keyword>
<sequence length="259" mass="30606">MLPSTMKHVMYSVQMGLRLCHSLSTVSDTLALRYPRRIDTRLCHAEHKEDVIEAIGFAFNHIEKKKGLYKPIHSIEEQIAYMKSKAYEDAYKGLPIYHWYKRNHKGQAILQPRPRLYCIDKEGKFNVNNACPICRDEYLFFDYRNPALIEQFLASGTDQPIPLKRSGLCIEQYNQLKAQLLKAKEYGTIKFGVPFRNFDYSIWYSWWDGEEHVKVERGGINIENVHPDPLVEFPTHKRDVGNNWDQWWLRHDKFARKAK</sequence>
<dbReference type="PANTHER" id="PTHR13329:SF2">
    <property type="entry name" value="SMALL RIBOSOMAL SUBUNIT PROTEIN MS40"/>
    <property type="match status" value="1"/>
</dbReference>
<evidence type="ECO:0000313" key="1">
    <source>
        <dbReference type="Proteomes" id="UP000036681"/>
    </source>
</evidence>
<dbReference type="WBParaSite" id="ALUE_0001312201-mRNA-1">
    <property type="protein sequence ID" value="ALUE_0001312201-mRNA-1"/>
    <property type="gene ID" value="ALUE_0001312201"/>
</dbReference>
<dbReference type="AlphaFoldDB" id="A0A0M3I7G5"/>
<accession>A0A0M3I7G5</accession>
<dbReference type="GO" id="GO:0005739">
    <property type="term" value="C:mitochondrion"/>
    <property type="evidence" value="ECO:0007669"/>
    <property type="project" value="TreeGrafter"/>
</dbReference>
<dbReference type="InterPro" id="IPR040054">
    <property type="entry name" value="MRPS18B"/>
</dbReference>
<dbReference type="Proteomes" id="UP000036681">
    <property type="component" value="Unplaced"/>
</dbReference>
<organism evidence="1 2">
    <name type="scientific">Ascaris lumbricoides</name>
    <name type="common">Giant roundworm</name>
    <dbReference type="NCBI Taxonomy" id="6252"/>
    <lineage>
        <taxon>Eukaryota</taxon>
        <taxon>Metazoa</taxon>
        <taxon>Ecdysozoa</taxon>
        <taxon>Nematoda</taxon>
        <taxon>Chromadorea</taxon>
        <taxon>Rhabditida</taxon>
        <taxon>Spirurina</taxon>
        <taxon>Ascaridomorpha</taxon>
        <taxon>Ascaridoidea</taxon>
        <taxon>Ascarididae</taxon>
        <taxon>Ascaris</taxon>
    </lineage>
</organism>
<dbReference type="SUPFAM" id="SSF46911">
    <property type="entry name" value="Ribosomal protein S18"/>
    <property type="match status" value="1"/>
</dbReference>
<reference evidence="2" key="1">
    <citation type="submission" date="2017-02" db="UniProtKB">
        <authorList>
            <consortium name="WormBaseParasite"/>
        </authorList>
    </citation>
    <scope>IDENTIFICATION</scope>
</reference>
<dbReference type="GO" id="GO:0032543">
    <property type="term" value="P:mitochondrial translation"/>
    <property type="evidence" value="ECO:0007669"/>
    <property type="project" value="InterPro"/>
</dbReference>
<proteinExistence type="predicted"/>
<dbReference type="PANTHER" id="PTHR13329">
    <property type="entry name" value="MITOCHONDRIAL RIBOSOMAL PROTEIN S18B"/>
    <property type="match status" value="1"/>
</dbReference>
<evidence type="ECO:0000313" key="2">
    <source>
        <dbReference type="WBParaSite" id="ALUE_0001312201-mRNA-1"/>
    </source>
</evidence>
<dbReference type="Gene3D" id="4.10.640.10">
    <property type="entry name" value="Ribosomal protein S18"/>
    <property type="match status" value="1"/>
</dbReference>
<protein>
    <submittedName>
        <fullName evidence="2">28S ribosomal protein S18-2, mitochondrial</fullName>
    </submittedName>
</protein>
<name>A0A0M3I7G5_ASCLU</name>
<dbReference type="InterPro" id="IPR036870">
    <property type="entry name" value="Ribosomal_bS18_sf"/>
</dbReference>